<protein>
    <submittedName>
        <fullName evidence="1">Uncharacterized protein</fullName>
    </submittedName>
</protein>
<dbReference type="Proteomes" id="UP001597419">
    <property type="component" value="Unassembled WGS sequence"/>
</dbReference>
<evidence type="ECO:0000313" key="2">
    <source>
        <dbReference type="Proteomes" id="UP001597419"/>
    </source>
</evidence>
<organism evidence="1 2">
    <name type="scientific">Amycolatopsis samaneae</name>
    <dbReference type="NCBI Taxonomy" id="664691"/>
    <lineage>
        <taxon>Bacteria</taxon>
        <taxon>Bacillati</taxon>
        <taxon>Actinomycetota</taxon>
        <taxon>Actinomycetes</taxon>
        <taxon>Pseudonocardiales</taxon>
        <taxon>Pseudonocardiaceae</taxon>
        <taxon>Amycolatopsis</taxon>
    </lineage>
</organism>
<comment type="caution">
    <text evidence="1">The sequence shown here is derived from an EMBL/GenBank/DDBJ whole genome shotgun (WGS) entry which is preliminary data.</text>
</comment>
<accession>A0ABW5GF72</accession>
<dbReference type="EMBL" id="JBHUKU010000004">
    <property type="protein sequence ID" value="MFD2458945.1"/>
    <property type="molecule type" value="Genomic_DNA"/>
</dbReference>
<sequence length="543" mass="59638">MLTIGRLAVRADLPDDRQEARETLRKLLASPINLDAMRAILWEASDGLAPELVSGPIADIVRAIARVGINAALRMMVRRAKSLSLAWYGHRDRDLHPDPLDVLIDLNGWAEAGLTRQVDQLLWEAFLADLREAFRSSRHASEMTLNCMAVLDDCDTPLGQEFVAGLVDARKDRLALGLDPADPLTVVATSRGVLLTGMPAAEVTESDGPDDERASAGSAYEPHWWTRHVLPELSERETGVMVSARAPVQGGDVPLIEHHQLTPMVYGFTGGHPAATALLVEAIHERPLEHGDTLLTLLDRAEPGRDPDRPLLADSLRKQLLGDFPAYNYEDLVTCAAARTKQHASLLAARGELLVGGINSYREIAPVLWPASGGAGPAVLRRLLLRQLAARDDDEVASWASVVDWFRARCAQEGDDEGVLHYAMAAGDLATVSEGLRQRLATDEPHDWVALLRSVTSVPRRPNGTGLAPMDELHAAIDKWSQRLTRLIVARWIAFDPLVSDRRRALHRLIATDYDFVAGLAQGNPEPLLDEADYHRKQAELWS</sequence>
<keyword evidence="2" id="KW-1185">Reference proteome</keyword>
<name>A0ABW5GF72_9PSEU</name>
<evidence type="ECO:0000313" key="1">
    <source>
        <dbReference type="EMBL" id="MFD2458945.1"/>
    </source>
</evidence>
<dbReference type="RefSeq" id="WP_345387050.1">
    <property type="nucleotide sequence ID" value="NZ_BAABHG010000002.1"/>
</dbReference>
<gene>
    <name evidence="1" type="ORF">ACFSYJ_10040</name>
</gene>
<reference evidence="2" key="1">
    <citation type="journal article" date="2019" name="Int. J. Syst. Evol. Microbiol.">
        <title>The Global Catalogue of Microorganisms (GCM) 10K type strain sequencing project: providing services to taxonomists for standard genome sequencing and annotation.</title>
        <authorList>
            <consortium name="The Broad Institute Genomics Platform"/>
            <consortium name="The Broad Institute Genome Sequencing Center for Infectious Disease"/>
            <person name="Wu L."/>
            <person name="Ma J."/>
        </authorList>
    </citation>
    <scope>NUCLEOTIDE SEQUENCE [LARGE SCALE GENOMIC DNA]</scope>
    <source>
        <strain evidence="2">CGMCC 4.7643</strain>
    </source>
</reference>
<proteinExistence type="predicted"/>